<protein>
    <submittedName>
        <fullName evidence="1">Uncharacterized protein</fullName>
    </submittedName>
</protein>
<dbReference type="EMBL" id="LRGB01002761">
    <property type="protein sequence ID" value="KZS06387.1"/>
    <property type="molecule type" value="Genomic_DNA"/>
</dbReference>
<gene>
    <name evidence="1" type="ORF">APZ42_030188</name>
</gene>
<dbReference type="Proteomes" id="UP000076858">
    <property type="component" value="Unassembled WGS sequence"/>
</dbReference>
<keyword evidence="2" id="KW-1185">Reference proteome</keyword>
<dbReference type="AlphaFoldDB" id="A0A164NZU0"/>
<comment type="caution">
    <text evidence="1">The sequence shown here is derived from an EMBL/GenBank/DDBJ whole genome shotgun (WGS) entry which is preliminary data.</text>
</comment>
<evidence type="ECO:0000313" key="2">
    <source>
        <dbReference type="Proteomes" id="UP000076858"/>
    </source>
</evidence>
<accession>A0A164NZU0</accession>
<proteinExistence type="predicted"/>
<organism evidence="1 2">
    <name type="scientific">Daphnia magna</name>
    <dbReference type="NCBI Taxonomy" id="35525"/>
    <lineage>
        <taxon>Eukaryota</taxon>
        <taxon>Metazoa</taxon>
        <taxon>Ecdysozoa</taxon>
        <taxon>Arthropoda</taxon>
        <taxon>Crustacea</taxon>
        <taxon>Branchiopoda</taxon>
        <taxon>Diplostraca</taxon>
        <taxon>Cladocera</taxon>
        <taxon>Anomopoda</taxon>
        <taxon>Daphniidae</taxon>
        <taxon>Daphnia</taxon>
    </lineage>
</organism>
<name>A0A164NZU0_9CRUS</name>
<evidence type="ECO:0000313" key="1">
    <source>
        <dbReference type="EMBL" id="KZS06387.1"/>
    </source>
</evidence>
<reference evidence="1 2" key="1">
    <citation type="submission" date="2016-03" db="EMBL/GenBank/DDBJ databases">
        <title>EvidentialGene: Evidence-directed Construction of Genes on Genomes.</title>
        <authorList>
            <person name="Gilbert D.G."/>
            <person name="Choi J.-H."/>
            <person name="Mockaitis K."/>
            <person name="Colbourne J."/>
            <person name="Pfrender M."/>
        </authorList>
    </citation>
    <scope>NUCLEOTIDE SEQUENCE [LARGE SCALE GENOMIC DNA]</scope>
    <source>
        <strain evidence="1 2">Xinb3</strain>
        <tissue evidence="1">Complete organism</tissue>
    </source>
</reference>
<sequence length="151" mass="17058">MTVATAFDNTPRLVSSGEGALIKTSTPGIFRLMTRNSNCHFILSQKTNPSQLHANHKNESFKKNTTVTAIEQLLNSQVGLAAHVQFVRKKLTEQENDVLRIVRNTQCKLIRTKRALAISVAQYDRWLAASILQFPECMIFKHKKDCTIEAM</sequence>